<name>A0ABR7YAQ4_9SPHI</name>
<dbReference type="Proteomes" id="UP000651271">
    <property type="component" value="Unassembled WGS sequence"/>
</dbReference>
<dbReference type="SMART" id="SM00855">
    <property type="entry name" value="PGAM"/>
    <property type="match status" value="1"/>
</dbReference>
<dbReference type="PIRSF" id="PIRSF000709">
    <property type="entry name" value="6PFK_2-Ptase"/>
    <property type="match status" value="1"/>
</dbReference>
<accession>A0ABR7YAQ4</accession>
<evidence type="ECO:0000313" key="1">
    <source>
        <dbReference type="EMBL" id="MBD1428395.1"/>
    </source>
</evidence>
<dbReference type="CDD" id="cd07067">
    <property type="entry name" value="HP_PGM_like"/>
    <property type="match status" value="1"/>
</dbReference>
<keyword evidence="2" id="KW-1185">Reference proteome</keyword>
<dbReference type="SUPFAM" id="SSF53254">
    <property type="entry name" value="Phosphoglycerate mutase-like"/>
    <property type="match status" value="1"/>
</dbReference>
<sequence length="210" mass="24525">MKKTFYFIRHGQTDLNLKGIVQGRGVNTSLNENGRKQADAFFNAYKHIPFDKIYTSTLVRTHQTIERFELELGIPKEQLAGLDEISWGIYEGQVQDETIMKGFEQLVSSWRNNDLDVHIENGESPNQLVKRQKEAVDYMLSKKEERTVLVCMHGRALRIMLCHLTDTPVTMMDDFPHTNTSLYVLEYENKKFKIIDHYNTAHLEGLEWEK</sequence>
<dbReference type="PANTHER" id="PTHR48100:SF15">
    <property type="entry name" value="SEDOHEPTULOSE 1,7-BISPHOSPHATASE"/>
    <property type="match status" value="1"/>
</dbReference>
<dbReference type="RefSeq" id="WP_190301308.1">
    <property type="nucleotide sequence ID" value="NZ_JACOIJ010000003.1"/>
</dbReference>
<comment type="caution">
    <text evidence="1">The sequence shown here is derived from an EMBL/GenBank/DDBJ whole genome shotgun (WGS) entry which is preliminary data.</text>
</comment>
<dbReference type="EMBL" id="JACOIJ010000003">
    <property type="protein sequence ID" value="MBD1428395.1"/>
    <property type="molecule type" value="Genomic_DNA"/>
</dbReference>
<proteinExistence type="predicted"/>
<dbReference type="Gene3D" id="3.40.50.1240">
    <property type="entry name" value="Phosphoglycerate mutase-like"/>
    <property type="match status" value="1"/>
</dbReference>
<evidence type="ECO:0000313" key="2">
    <source>
        <dbReference type="Proteomes" id="UP000651271"/>
    </source>
</evidence>
<dbReference type="InterPro" id="IPR050275">
    <property type="entry name" value="PGM_Phosphatase"/>
</dbReference>
<dbReference type="InterPro" id="IPR013078">
    <property type="entry name" value="His_Pase_superF_clade-1"/>
</dbReference>
<gene>
    <name evidence="1" type="ORF">H8B04_02240</name>
</gene>
<dbReference type="InterPro" id="IPR029033">
    <property type="entry name" value="His_PPase_superfam"/>
</dbReference>
<organism evidence="1 2">
    <name type="scientific">Sphingobacterium litopenaei</name>
    <dbReference type="NCBI Taxonomy" id="2763500"/>
    <lineage>
        <taxon>Bacteria</taxon>
        <taxon>Pseudomonadati</taxon>
        <taxon>Bacteroidota</taxon>
        <taxon>Sphingobacteriia</taxon>
        <taxon>Sphingobacteriales</taxon>
        <taxon>Sphingobacteriaceae</taxon>
        <taxon>Sphingobacterium</taxon>
    </lineage>
</organism>
<dbReference type="Pfam" id="PF00300">
    <property type="entry name" value="His_Phos_1"/>
    <property type="match status" value="1"/>
</dbReference>
<reference evidence="1 2" key="1">
    <citation type="submission" date="2020-08" db="EMBL/GenBank/DDBJ databases">
        <title>Sphingobacterium sp. DN04309 isolated from aquaculture water.</title>
        <authorList>
            <person name="Zhang M."/>
        </authorList>
    </citation>
    <scope>NUCLEOTIDE SEQUENCE [LARGE SCALE GENOMIC DNA]</scope>
    <source>
        <strain evidence="1 2">DN04309</strain>
    </source>
</reference>
<protein>
    <submittedName>
        <fullName evidence="1">Histidine phosphatase family protein</fullName>
    </submittedName>
</protein>
<dbReference type="PANTHER" id="PTHR48100">
    <property type="entry name" value="BROAD-SPECIFICITY PHOSPHATASE YOR283W-RELATED"/>
    <property type="match status" value="1"/>
</dbReference>